<protein>
    <submittedName>
        <fullName evidence="1">Uncharacterized protein</fullName>
    </submittedName>
</protein>
<sequence length="153" mass="17513">MISSILSVYRQPSSAARPCGCSIPFSVFSIPAWYLCCLESLEIKIKYPSYPESLSHSWKHAPILFQRLHERHPQQFQHRKYVRCPKSAPVFRRPAENTRTPDSSRYKACCPGSHLTLCVSFQPSRYPFSCRWSSVPLQVQKDSWGAVPNGQPV</sequence>
<dbReference type="EMBL" id="VSSQ01019805">
    <property type="protein sequence ID" value="MPM64168.1"/>
    <property type="molecule type" value="Genomic_DNA"/>
</dbReference>
<organism evidence="1">
    <name type="scientific">bioreactor metagenome</name>
    <dbReference type="NCBI Taxonomy" id="1076179"/>
    <lineage>
        <taxon>unclassified sequences</taxon>
        <taxon>metagenomes</taxon>
        <taxon>ecological metagenomes</taxon>
    </lineage>
</organism>
<reference evidence="1" key="1">
    <citation type="submission" date="2019-08" db="EMBL/GenBank/DDBJ databases">
        <authorList>
            <person name="Kucharzyk K."/>
            <person name="Murdoch R.W."/>
            <person name="Higgins S."/>
            <person name="Loffler F."/>
        </authorList>
    </citation>
    <scope>NUCLEOTIDE SEQUENCE</scope>
</reference>
<dbReference type="AlphaFoldDB" id="A0A645BGG9"/>
<comment type="caution">
    <text evidence="1">The sequence shown here is derived from an EMBL/GenBank/DDBJ whole genome shotgun (WGS) entry which is preliminary data.</text>
</comment>
<proteinExistence type="predicted"/>
<gene>
    <name evidence="1" type="ORF">SDC9_111054</name>
</gene>
<evidence type="ECO:0000313" key="1">
    <source>
        <dbReference type="EMBL" id="MPM64168.1"/>
    </source>
</evidence>
<accession>A0A645BGG9</accession>
<name>A0A645BGG9_9ZZZZ</name>